<sequence length="403" mass="46758">MIIDKIKNVRVCFRISYNNRDDYDPWSKRRGRNIGAKLIVKDILFKLIYFMKKFQKKDRNIKRNFSIGNLSKIFFGTVLILWIVSGFYTIKESDRGVLLLFGKYHRMVEPGLNWKFPLIENIIPVNIEMVREQVTSGMMLTSDENVIQVEMNVQYRIINPTQYLFNVIDPENSLRQAVDSAVRGIIGLSEMEKVLTVQRATIRDETKKELENIIGPYEMGISILDVNFQTARPPEAVKAAFDDVIAAREEEQKTVREAQAYRNEVLPIANGNSKKMIEEAIAYKTSVVLKAKGEIESFSKILPEYKSSPSVTRERIYIETMEKIFSNNQKILIDDKRNNSFLIPSDFFLKDPEGVMNRRFKRNEISHGEDDFKQKFEEGDSSEGIKKSSSENVHIRKNNRKGR</sequence>
<evidence type="ECO:0000256" key="1">
    <source>
        <dbReference type="ARBA" id="ARBA00004167"/>
    </source>
</evidence>
<dbReference type="AlphaFoldDB" id="A0A0C1V5Z0"/>
<protein>
    <recommendedName>
        <fullName evidence="6">Protein HflK</fullName>
    </recommendedName>
</protein>
<evidence type="ECO:0000256" key="5">
    <source>
        <dbReference type="ARBA" id="ARBA00023136"/>
    </source>
</evidence>
<name>A0A0C1V5Z0_9ENTR</name>
<evidence type="ECO:0000256" key="3">
    <source>
        <dbReference type="ARBA" id="ARBA00022692"/>
    </source>
</evidence>
<evidence type="ECO:0000256" key="6">
    <source>
        <dbReference type="RuleBase" id="RU364113"/>
    </source>
</evidence>
<comment type="similarity">
    <text evidence="2 6">Belongs to the band 7/mec-2 family. HflK subfamily.</text>
</comment>
<dbReference type="PATRIC" id="fig|1401651.3.peg.571"/>
<dbReference type="InterPro" id="IPR010201">
    <property type="entry name" value="HflK"/>
</dbReference>
<evidence type="ECO:0000313" key="9">
    <source>
        <dbReference type="EMBL" id="KIE63824.1"/>
    </source>
</evidence>
<keyword evidence="4 6" id="KW-1133">Transmembrane helix</keyword>
<comment type="function">
    <text evidence="6">HflC and HflK could encode or regulate a protease.</text>
</comment>
<feature type="compositionally biased region" description="Basic and acidic residues" evidence="7">
    <location>
        <begin position="371"/>
        <end position="389"/>
    </location>
</feature>
<evidence type="ECO:0000256" key="4">
    <source>
        <dbReference type="ARBA" id="ARBA00022989"/>
    </source>
</evidence>
<feature type="region of interest" description="Disordered" evidence="7">
    <location>
        <begin position="371"/>
        <end position="403"/>
    </location>
</feature>
<dbReference type="HOGENOM" id="CLU_039173_1_1_6"/>
<keyword evidence="5 6" id="KW-0472">Membrane</keyword>
<dbReference type="InterPro" id="IPR001107">
    <property type="entry name" value="Band_7"/>
</dbReference>
<keyword evidence="3 6" id="KW-0812">Transmembrane</keyword>
<dbReference type="PANTHER" id="PTHR43327">
    <property type="entry name" value="STOMATIN-LIKE PROTEIN 2, MITOCHONDRIAL"/>
    <property type="match status" value="1"/>
</dbReference>
<accession>A0A0C1V5Z0</accession>
<feature type="domain" description="Band 7" evidence="8">
    <location>
        <begin position="85"/>
        <end position="245"/>
    </location>
</feature>
<dbReference type="InterPro" id="IPR050710">
    <property type="entry name" value="Band7/mec-2_domain"/>
</dbReference>
<comment type="subcellular location">
    <subcellularLocation>
        <location evidence="1">Membrane</location>
        <topology evidence="1">Single-pass membrane protein</topology>
    </subcellularLocation>
</comment>
<evidence type="ECO:0000256" key="2">
    <source>
        <dbReference type="ARBA" id="ARBA00006971"/>
    </source>
</evidence>
<dbReference type="Proteomes" id="UP000054529">
    <property type="component" value="Unassembled WGS sequence"/>
</dbReference>
<evidence type="ECO:0000313" key="10">
    <source>
        <dbReference type="Proteomes" id="UP000054529"/>
    </source>
</evidence>
<comment type="caution">
    <text evidence="9">The sequence shown here is derived from an EMBL/GenBank/DDBJ whole genome shotgun (WGS) entry which is preliminary data.</text>
</comment>
<evidence type="ECO:0000256" key="7">
    <source>
        <dbReference type="SAM" id="MobiDB-lite"/>
    </source>
</evidence>
<dbReference type="GO" id="GO:0016020">
    <property type="term" value="C:membrane"/>
    <property type="evidence" value="ECO:0007669"/>
    <property type="project" value="UniProtKB-SubCell"/>
</dbReference>
<dbReference type="EMBL" id="AWXV01000004">
    <property type="protein sequence ID" value="KIE63824.1"/>
    <property type="molecule type" value="Genomic_DNA"/>
</dbReference>
<dbReference type="SMART" id="SM00244">
    <property type="entry name" value="PHB"/>
    <property type="match status" value="1"/>
</dbReference>
<feature type="transmembrane region" description="Helical" evidence="6">
    <location>
        <begin position="73"/>
        <end position="90"/>
    </location>
</feature>
<evidence type="ECO:0000259" key="8">
    <source>
        <dbReference type="SMART" id="SM00244"/>
    </source>
</evidence>
<proteinExistence type="inferred from homology"/>
<organism evidence="9 10">
    <name type="scientific">Candidatus Riesia pediculischaeffi PTSU</name>
    <dbReference type="NCBI Taxonomy" id="1401651"/>
    <lineage>
        <taxon>Bacteria</taxon>
        <taxon>Pseudomonadati</taxon>
        <taxon>Pseudomonadota</taxon>
        <taxon>Gammaproteobacteria</taxon>
        <taxon>Enterobacterales</taxon>
        <taxon>Enterobacteriaceae</taxon>
        <taxon>Candidatus Riesia</taxon>
    </lineage>
</organism>
<dbReference type="Pfam" id="PF01145">
    <property type="entry name" value="Band_7"/>
    <property type="match status" value="1"/>
</dbReference>
<dbReference type="PANTHER" id="PTHR43327:SF2">
    <property type="entry name" value="MODULATOR OF FTSH PROTEASE HFLK"/>
    <property type="match status" value="1"/>
</dbReference>
<gene>
    <name evidence="9" type="ORF">P689_122306</name>
</gene>
<dbReference type="InterPro" id="IPR036013">
    <property type="entry name" value="Band_7/SPFH_dom_sf"/>
</dbReference>
<comment type="subunit">
    <text evidence="6">HflC and HflK may interact to form a multimeric complex.</text>
</comment>
<reference evidence="9 10" key="1">
    <citation type="journal article" date="2014" name="G3 (Bethesda)">
        <title>Genome sequence of Candidatus Riesia pediculischaeffi, endosymbiont of chimpanzee lice, and genomic comparison of recently acquired endosymbionts from human and chimpanzee lice.</title>
        <authorList>
            <person name="Boyd B.M."/>
            <person name="Allen J.M."/>
            <person name="de Crecy-Lagard V."/>
            <person name="Reed D.L."/>
        </authorList>
    </citation>
    <scope>NUCLEOTIDE SEQUENCE [LARGE SCALE GENOMIC DNA]</scope>
    <source>
        <strain evidence="9 10">PTSU</strain>
    </source>
</reference>
<dbReference type="Gene3D" id="3.30.479.30">
    <property type="entry name" value="Band 7 domain"/>
    <property type="match status" value="1"/>
</dbReference>
<dbReference type="NCBIfam" id="TIGR01933">
    <property type="entry name" value="hflK"/>
    <property type="match status" value="1"/>
</dbReference>
<dbReference type="SUPFAM" id="SSF117892">
    <property type="entry name" value="Band 7/SPFH domain"/>
    <property type="match status" value="1"/>
</dbReference>
<dbReference type="CDD" id="cd03404">
    <property type="entry name" value="SPFH_HflK"/>
    <property type="match status" value="1"/>
</dbReference>
<dbReference type="OrthoDB" id="9779595at2"/>